<keyword evidence="3" id="KW-1185">Reference proteome</keyword>
<feature type="region of interest" description="Disordered" evidence="2">
    <location>
        <begin position="359"/>
        <end position="389"/>
    </location>
</feature>
<protein>
    <submittedName>
        <fullName evidence="4 5">Uncharacterized protein LOC108252263</fullName>
    </submittedName>
</protein>
<feature type="coiled-coil region" evidence="1">
    <location>
        <begin position="319"/>
        <end position="346"/>
    </location>
</feature>
<name>A0A3Q0IQW5_DIACI</name>
<evidence type="ECO:0000313" key="5">
    <source>
        <dbReference type="RefSeq" id="XP_026678647.1"/>
    </source>
</evidence>
<dbReference type="RefSeq" id="XP_026678647.1">
    <property type="nucleotide sequence ID" value="XM_026822846.1"/>
</dbReference>
<sequence length="808" mass="93896">MVKLIKKQDNIFQSQIEIQNEEFHDKMTESGQQSSDKFNFKYPHQFLDPNKFHSPQQPQLQRNHKNCLNSRKTTLEEIKKKVIEETAEAFNDRKCVDNASRFSSQILKDNGRLYQNGIRSSKTEHKEQTINNVVYNNVNNIRNAGKPNNQGDSEKVNRAQNVECSSISKKSNIESKVVDKTADKYLEINGRSIAHPVNVTYTKAQSSNFEESFRKLTKEGHEKDNDPEFEFKPLANSTLLRRPSDREFQNKKCDTKKEKEDEDDIDAQFTKYYQNMIESKQEKQKTEKSEPVKSVITKELPSVAKSSASLFNRNYQSKLEERKRTSKSSERMIKEAQREINQLIKRDFANAEWSGKTEIYESHKASQNTEQKDAKDIDEDEDEDEPYNELKKNPMFNRLRTIEAQIERCMTPERLERENEFNKKFEEYYRSTSSKSNFMNTRWNASGKRHSEENLSTLSKPHIPRPSERLTDPRGVFFKKRYEECVTNSRTNLQEKQSVGFKSSGFNNSRKFWKEMEKNCPGNSSEYRTHFVKLQSQSKEKQNVDSKKENKTVETDHIRKDIKPQLQEVHEPPVIRKHIDYDDHNEKPNEPETKCLSPYDNLLENCTIRKDTKPQPTLQEVNEPPVIRKHIDNRPKTPVGFYENIKPKLKVEIPNKAYEKIQTFALTKNEERKLRSPVAENIEKIIASRSNSRQSSRNNTPPNEQLDEKNGTFRTITPNVAASNADASETRSSRGFTPTSPFYYENLKASPVFMGLKVKVAENGDCKRCSICGEEPDYEEFGEEIGVNYQDEGAAESTGCCGRRSNNE</sequence>
<proteinExistence type="predicted"/>
<accession>A0A3Q0IQW5</accession>
<dbReference type="AlphaFoldDB" id="A0A3Q0IQW5"/>
<dbReference type="GeneID" id="108252263"/>
<dbReference type="PaxDb" id="121845-A0A3Q0IQW5"/>
<evidence type="ECO:0000313" key="3">
    <source>
        <dbReference type="Proteomes" id="UP000079169"/>
    </source>
</evidence>
<feature type="compositionally biased region" description="Basic and acidic residues" evidence="2">
    <location>
        <begin position="359"/>
        <end position="375"/>
    </location>
</feature>
<feature type="compositionally biased region" description="Acidic residues" evidence="2">
    <location>
        <begin position="376"/>
        <end position="387"/>
    </location>
</feature>
<dbReference type="Proteomes" id="UP000079169">
    <property type="component" value="Unplaced"/>
</dbReference>
<feature type="region of interest" description="Disordered" evidence="2">
    <location>
        <begin position="449"/>
        <end position="471"/>
    </location>
</feature>
<reference evidence="4 5" key="1">
    <citation type="submission" date="2025-04" db="UniProtKB">
        <authorList>
            <consortium name="RefSeq"/>
        </authorList>
    </citation>
    <scope>IDENTIFICATION</scope>
</reference>
<keyword evidence="1" id="KW-0175">Coiled coil</keyword>
<organism evidence="3 5">
    <name type="scientific">Diaphorina citri</name>
    <name type="common">Asian citrus psyllid</name>
    <dbReference type="NCBI Taxonomy" id="121845"/>
    <lineage>
        <taxon>Eukaryota</taxon>
        <taxon>Metazoa</taxon>
        <taxon>Ecdysozoa</taxon>
        <taxon>Arthropoda</taxon>
        <taxon>Hexapoda</taxon>
        <taxon>Insecta</taxon>
        <taxon>Pterygota</taxon>
        <taxon>Neoptera</taxon>
        <taxon>Paraneoptera</taxon>
        <taxon>Hemiptera</taxon>
        <taxon>Sternorrhyncha</taxon>
        <taxon>Psylloidea</taxon>
        <taxon>Psyllidae</taxon>
        <taxon>Diaphorininae</taxon>
        <taxon>Diaphorina</taxon>
    </lineage>
</organism>
<feature type="region of interest" description="Disordered" evidence="2">
    <location>
        <begin position="686"/>
        <end position="714"/>
    </location>
</feature>
<dbReference type="RefSeq" id="XP_026678646.1">
    <property type="nucleotide sequence ID" value="XM_026822845.1"/>
</dbReference>
<evidence type="ECO:0000256" key="2">
    <source>
        <dbReference type="SAM" id="MobiDB-lite"/>
    </source>
</evidence>
<evidence type="ECO:0000313" key="4">
    <source>
        <dbReference type="RefSeq" id="XP_026678646.1"/>
    </source>
</evidence>
<feature type="compositionally biased region" description="Low complexity" evidence="2">
    <location>
        <begin position="688"/>
        <end position="699"/>
    </location>
</feature>
<evidence type="ECO:0000256" key="1">
    <source>
        <dbReference type="SAM" id="Coils"/>
    </source>
</evidence>
<dbReference type="KEGG" id="dci:108252263"/>
<gene>
    <name evidence="4 5" type="primary">LOC108252263</name>
</gene>